<evidence type="ECO:0000313" key="6">
    <source>
        <dbReference type="Proteomes" id="UP000241960"/>
    </source>
</evidence>
<dbReference type="Proteomes" id="UP000240859">
    <property type="component" value="Unassembled WGS sequence"/>
</dbReference>
<sequence length="140" mass="16198">MYKNILLAYDFNNTFNNVPEQLLKLTEHADDAEITIFNVIPEGELQTSVRYDDKHFEEIAQEKSEKLKPFVKQLEDKGLNVTVKFATGYIKQMILEEIEENNYEMIVMSNKRSKPELKNVLGNVTHKIANNANIPVLIIK</sequence>
<comment type="similarity">
    <text evidence="1">Belongs to the universal stress protein A family.</text>
</comment>
<evidence type="ECO:0000259" key="2">
    <source>
        <dbReference type="Pfam" id="PF00582"/>
    </source>
</evidence>
<dbReference type="PANTHER" id="PTHR46268">
    <property type="entry name" value="STRESS RESPONSE PROTEIN NHAX"/>
    <property type="match status" value="1"/>
</dbReference>
<name>A0A9Q6HNH3_9STAP</name>
<evidence type="ECO:0000313" key="3">
    <source>
        <dbReference type="EMBL" id="PTI68320.1"/>
    </source>
</evidence>
<dbReference type="Pfam" id="PF00582">
    <property type="entry name" value="Usp"/>
    <property type="match status" value="1"/>
</dbReference>
<dbReference type="InterPro" id="IPR006016">
    <property type="entry name" value="UspA"/>
</dbReference>
<accession>A0A9Q6HNH3</accession>
<dbReference type="AlphaFoldDB" id="A0A9Q6HNH3"/>
<keyword evidence="5" id="KW-1185">Reference proteome</keyword>
<dbReference type="GeneID" id="93719450"/>
<organism evidence="4 6">
    <name type="scientific">Staphylococcus succinus</name>
    <dbReference type="NCBI Taxonomy" id="61015"/>
    <lineage>
        <taxon>Bacteria</taxon>
        <taxon>Bacillati</taxon>
        <taxon>Bacillota</taxon>
        <taxon>Bacilli</taxon>
        <taxon>Bacillales</taxon>
        <taxon>Staphylococcaceae</taxon>
        <taxon>Staphylococcus</taxon>
    </lineage>
</organism>
<dbReference type="CDD" id="cd00293">
    <property type="entry name" value="USP-like"/>
    <property type="match status" value="1"/>
</dbReference>
<dbReference type="SUPFAM" id="SSF52402">
    <property type="entry name" value="Adenine nucleotide alpha hydrolases-like"/>
    <property type="match status" value="1"/>
</dbReference>
<dbReference type="EMBL" id="PZFQ01000025">
    <property type="protein sequence ID" value="PTI75235.1"/>
    <property type="molecule type" value="Genomic_DNA"/>
</dbReference>
<dbReference type="InterPro" id="IPR014729">
    <property type="entry name" value="Rossmann-like_a/b/a_fold"/>
</dbReference>
<gene>
    <name evidence="3" type="ORF">BU057_09350</name>
    <name evidence="4" type="ORF">BU058_08495</name>
</gene>
<dbReference type="EMBL" id="PZFR01000061">
    <property type="protein sequence ID" value="PTI68320.1"/>
    <property type="molecule type" value="Genomic_DNA"/>
</dbReference>
<evidence type="ECO:0000313" key="5">
    <source>
        <dbReference type="Proteomes" id="UP000240859"/>
    </source>
</evidence>
<dbReference type="Gene3D" id="3.40.50.620">
    <property type="entry name" value="HUPs"/>
    <property type="match status" value="1"/>
</dbReference>
<dbReference type="PRINTS" id="PR01438">
    <property type="entry name" value="UNVRSLSTRESS"/>
</dbReference>
<evidence type="ECO:0000313" key="4">
    <source>
        <dbReference type="EMBL" id="PTI75235.1"/>
    </source>
</evidence>
<reference evidence="5 6" key="1">
    <citation type="journal article" date="2016" name="Front. Microbiol.">
        <title>Comprehensive Phylogenetic Analysis of Bovine Non-aureus Staphylococci Species Based on Whole-Genome Sequencing.</title>
        <authorList>
            <person name="Naushad S."/>
            <person name="Barkema H.W."/>
            <person name="Luby C."/>
            <person name="Condas L.A."/>
            <person name="Nobrega D.B."/>
            <person name="Carson D.A."/>
            <person name="De Buck J."/>
        </authorList>
    </citation>
    <scope>NUCLEOTIDE SEQUENCE [LARGE SCALE GENOMIC DNA]</scope>
    <source>
        <strain evidence="3 5">SNUC 1084</strain>
        <strain evidence="4 6">SNUC 1231</strain>
    </source>
</reference>
<protein>
    <submittedName>
        <fullName evidence="4">Universal stress protein</fullName>
    </submittedName>
</protein>
<proteinExistence type="inferred from homology"/>
<comment type="caution">
    <text evidence="4">The sequence shown here is derived from an EMBL/GenBank/DDBJ whole genome shotgun (WGS) entry which is preliminary data.</text>
</comment>
<evidence type="ECO:0000256" key="1">
    <source>
        <dbReference type="ARBA" id="ARBA00008791"/>
    </source>
</evidence>
<reference evidence="4" key="2">
    <citation type="submission" date="2018-03" db="EMBL/GenBank/DDBJ databases">
        <authorList>
            <person name="Naushad S."/>
        </authorList>
    </citation>
    <scope>NUCLEOTIDE SEQUENCE</scope>
    <source>
        <strain evidence="3">SNUC 1084</strain>
        <strain evidence="4">SNUC 1231</strain>
    </source>
</reference>
<dbReference type="PANTHER" id="PTHR46268:SF6">
    <property type="entry name" value="UNIVERSAL STRESS PROTEIN UP12"/>
    <property type="match status" value="1"/>
</dbReference>
<dbReference type="InterPro" id="IPR006015">
    <property type="entry name" value="Universal_stress_UspA"/>
</dbReference>
<feature type="domain" description="UspA" evidence="2">
    <location>
        <begin position="1"/>
        <end position="140"/>
    </location>
</feature>
<dbReference type="RefSeq" id="WP_046836424.1">
    <property type="nucleotide sequence ID" value="NZ_CP018199.1"/>
</dbReference>
<dbReference type="Proteomes" id="UP000241960">
    <property type="component" value="Unassembled WGS sequence"/>
</dbReference>